<reference evidence="1 2" key="1">
    <citation type="submission" date="2018-03" db="EMBL/GenBank/DDBJ databases">
        <title>Genomic Encyclopedia of Type Strains, Phase III (KMG-III): the genomes of soil and plant-associated and newly described type strains.</title>
        <authorList>
            <person name="Whitman W."/>
        </authorList>
    </citation>
    <scope>NUCLEOTIDE SEQUENCE [LARGE SCALE GENOMIC DNA]</scope>
    <source>
        <strain evidence="1 2">CGMCC 1.12259</strain>
    </source>
</reference>
<keyword evidence="2" id="KW-1185">Reference proteome</keyword>
<dbReference type="InterPro" id="IPR027417">
    <property type="entry name" value="P-loop_NTPase"/>
</dbReference>
<dbReference type="GO" id="GO:0000166">
    <property type="term" value="F:nucleotide binding"/>
    <property type="evidence" value="ECO:0007669"/>
    <property type="project" value="InterPro"/>
</dbReference>
<accession>A0A2P8H300</accession>
<dbReference type="SUPFAM" id="SSF52540">
    <property type="entry name" value="P-loop containing nucleoside triphosphate hydrolases"/>
    <property type="match status" value="1"/>
</dbReference>
<name>A0A2P8H300_9BACL</name>
<dbReference type="RefSeq" id="WP_106533012.1">
    <property type="nucleotide sequence ID" value="NZ_PYAT01000004.1"/>
</dbReference>
<keyword evidence="1" id="KW-0418">Kinase</keyword>
<dbReference type="EMBL" id="PYAT01000004">
    <property type="protein sequence ID" value="PSL40595.1"/>
    <property type="molecule type" value="Genomic_DNA"/>
</dbReference>
<gene>
    <name evidence="1" type="ORF">B0H99_10457</name>
</gene>
<dbReference type="Proteomes" id="UP000242682">
    <property type="component" value="Unassembled WGS sequence"/>
</dbReference>
<dbReference type="GO" id="GO:0009236">
    <property type="term" value="P:cobalamin biosynthetic process"/>
    <property type="evidence" value="ECO:0007669"/>
    <property type="project" value="UniProtKB-UniPathway"/>
</dbReference>
<sequence>MHIIFGGAFNGKREYVKTWLNDQEALWCEAEMPETGSLTMVIAGVEIWVKLQLEAGKSEEEVVESAKKALKLNGTSRQIWILTDINRGIVPIDPIERQQRDIVGRLYQFLFKEAESVTRIWYGIPEIIKGADEYENLHKNR</sequence>
<organism evidence="1 2">
    <name type="scientific">Planomicrobium soli</name>
    <dbReference type="NCBI Taxonomy" id="1176648"/>
    <lineage>
        <taxon>Bacteria</taxon>
        <taxon>Bacillati</taxon>
        <taxon>Bacillota</taxon>
        <taxon>Bacilli</taxon>
        <taxon>Bacillales</taxon>
        <taxon>Caryophanaceae</taxon>
        <taxon>Planomicrobium</taxon>
    </lineage>
</organism>
<dbReference type="InterPro" id="IPR003203">
    <property type="entry name" value="CobU/CobP"/>
</dbReference>
<evidence type="ECO:0000313" key="1">
    <source>
        <dbReference type="EMBL" id="PSL40595.1"/>
    </source>
</evidence>
<dbReference type="UniPathway" id="UPA00148">
    <property type="reaction ID" value="UER00236"/>
</dbReference>
<dbReference type="Pfam" id="PF02283">
    <property type="entry name" value="CobU"/>
    <property type="match status" value="1"/>
</dbReference>
<keyword evidence="1" id="KW-0548">Nucleotidyltransferase</keyword>
<dbReference type="OrthoDB" id="1766664at2"/>
<evidence type="ECO:0000313" key="2">
    <source>
        <dbReference type="Proteomes" id="UP000242682"/>
    </source>
</evidence>
<proteinExistence type="predicted"/>
<dbReference type="AlphaFoldDB" id="A0A2P8H300"/>
<comment type="caution">
    <text evidence="1">The sequence shown here is derived from an EMBL/GenBank/DDBJ whole genome shotgun (WGS) entry which is preliminary data.</text>
</comment>
<dbReference type="GO" id="GO:0043752">
    <property type="term" value="F:adenosylcobinamide kinase activity"/>
    <property type="evidence" value="ECO:0007669"/>
    <property type="project" value="InterPro"/>
</dbReference>
<dbReference type="Gene3D" id="3.40.50.300">
    <property type="entry name" value="P-loop containing nucleotide triphosphate hydrolases"/>
    <property type="match status" value="1"/>
</dbReference>
<protein>
    <submittedName>
        <fullName evidence="1">Adenosylcobinamide kinase /adenosylcobinamide-phosphate guanylyltransferase</fullName>
    </submittedName>
</protein>
<keyword evidence="1" id="KW-0808">Transferase</keyword>
<dbReference type="GO" id="GO:0016779">
    <property type="term" value="F:nucleotidyltransferase activity"/>
    <property type="evidence" value="ECO:0007669"/>
    <property type="project" value="UniProtKB-KW"/>
</dbReference>